<dbReference type="Gene3D" id="3.40.390.10">
    <property type="entry name" value="Collagenase (Catalytic Domain)"/>
    <property type="match status" value="1"/>
</dbReference>
<evidence type="ECO:0000256" key="6">
    <source>
        <dbReference type="PROSITE-ProRule" id="PRU01211"/>
    </source>
</evidence>
<dbReference type="PRINTS" id="PR00480">
    <property type="entry name" value="ASTACIN"/>
</dbReference>
<feature type="domain" description="Peptidase M12A" evidence="8">
    <location>
        <begin position="1"/>
        <end position="157"/>
    </location>
</feature>
<protein>
    <recommendedName>
        <fullName evidence="7">Metalloendopeptidase</fullName>
        <ecNumber evidence="7">3.4.24.-</ecNumber>
    </recommendedName>
</protein>
<name>A0A5N5TFY3_9CRUS</name>
<evidence type="ECO:0000313" key="10">
    <source>
        <dbReference type="Proteomes" id="UP000326759"/>
    </source>
</evidence>
<dbReference type="InterPro" id="IPR024079">
    <property type="entry name" value="MetalloPept_cat_dom_sf"/>
</dbReference>
<dbReference type="InterPro" id="IPR001506">
    <property type="entry name" value="Peptidase_M12A"/>
</dbReference>
<keyword evidence="10" id="KW-1185">Reference proteome</keyword>
<proteinExistence type="predicted"/>
<dbReference type="SUPFAM" id="SSF55486">
    <property type="entry name" value="Metalloproteases ('zincins'), catalytic domain"/>
    <property type="match status" value="1"/>
</dbReference>
<feature type="active site" evidence="6">
    <location>
        <position position="53"/>
    </location>
</feature>
<keyword evidence="1 6" id="KW-0645">Protease</keyword>
<evidence type="ECO:0000256" key="2">
    <source>
        <dbReference type="ARBA" id="ARBA00022723"/>
    </source>
</evidence>
<dbReference type="AlphaFoldDB" id="A0A5N5TFY3"/>
<feature type="binding site" evidence="6">
    <location>
        <position position="52"/>
    </location>
    <ligand>
        <name>Zn(2+)</name>
        <dbReference type="ChEBI" id="CHEBI:29105"/>
        <note>catalytic</note>
    </ligand>
</feature>
<keyword evidence="5 6" id="KW-0482">Metalloprotease</keyword>
<evidence type="ECO:0000256" key="3">
    <source>
        <dbReference type="ARBA" id="ARBA00022801"/>
    </source>
</evidence>
<feature type="binding site" evidence="6">
    <location>
        <position position="56"/>
    </location>
    <ligand>
        <name>Zn(2+)</name>
        <dbReference type="ChEBI" id="CHEBI:29105"/>
        <note>catalytic</note>
    </ligand>
</feature>
<dbReference type="InterPro" id="IPR006026">
    <property type="entry name" value="Peptidase_Metallo"/>
</dbReference>
<dbReference type="GO" id="GO:0008270">
    <property type="term" value="F:zinc ion binding"/>
    <property type="evidence" value="ECO:0007669"/>
    <property type="project" value="UniProtKB-UniRule"/>
</dbReference>
<dbReference type="OrthoDB" id="6334998at2759"/>
<dbReference type="GO" id="GO:0006508">
    <property type="term" value="P:proteolysis"/>
    <property type="evidence" value="ECO:0007669"/>
    <property type="project" value="UniProtKB-KW"/>
</dbReference>
<accession>A0A5N5TFY3</accession>
<dbReference type="EMBL" id="SEYY01003877">
    <property type="protein sequence ID" value="KAB7504055.1"/>
    <property type="molecule type" value="Genomic_DNA"/>
</dbReference>
<dbReference type="PANTHER" id="PTHR10127">
    <property type="entry name" value="DISCOIDIN, CUB, EGF, LAMININ , AND ZINC METALLOPROTEASE DOMAIN CONTAINING"/>
    <property type="match status" value="1"/>
</dbReference>
<comment type="cofactor">
    <cofactor evidence="6 7">
        <name>Zn(2+)</name>
        <dbReference type="ChEBI" id="CHEBI:29105"/>
    </cofactor>
    <text evidence="6 7">Binds 1 zinc ion per subunit.</text>
</comment>
<dbReference type="SMART" id="SM00235">
    <property type="entry name" value="ZnMc"/>
    <property type="match status" value="1"/>
</dbReference>
<evidence type="ECO:0000256" key="1">
    <source>
        <dbReference type="ARBA" id="ARBA00022670"/>
    </source>
</evidence>
<keyword evidence="2 6" id="KW-0479">Metal-binding</keyword>
<dbReference type="Proteomes" id="UP000326759">
    <property type="component" value="Unassembled WGS sequence"/>
</dbReference>
<dbReference type="Pfam" id="PF01400">
    <property type="entry name" value="Astacin"/>
    <property type="match status" value="1"/>
</dbReference>
<dbReference type="GO" id="GO:0004222">
    <property type="term" value="F:metalloendopeptidase activity"/>
    <property type="evidence" value="ECO:0007669"/>
    <property type="project" value="UniProtKB-UniRule"/>
</dbReference>
<evidence type="ECO:0000256" key="5">
    <source>
        <dbReference type="ARBA" id="ARBA00023049"/>
    </source>
</evidence>
<dbReference type="PANTHER" id="PTHR10127:SF780">
    <property type="entry name" value="METALLOENDOPEPTIDASE"/>
    <property type="match status" value="1"/>
</dbReference>
<evidence type="ECO:0000259" key="8">
    <source>
        <dbReference type="PROSITE" id="PS51864"/>
    </source>
</evidence>
<evidence type="ECO:0000256" key="7">
    <source>
        <dbReference type="RuleBase" id="RU361183"/>
    </source>
</evidence>
<keyword evidence="3 6" id="KW-0378">Hydrolase</keyword>
<reference evidence="9 10" key="1">
    <citation type="journal article" date="2019" name="PLoS Biol.">
        <title>Sex chromosomes control vertical transmission of feminizing Wolbachia symbionts in an isopod.</title>
        <authorList>
            <person name="Becking T."/>
            <person name="Chebbi M.A."/>
            <person name="Giraud I."/>
            <person name="Moumen B."/>
            <person name="Laverre T."/>
            <person name="Caubet Y."/>
            <person name="Peccoud J."/>
            <person name="Gilbert C."/>
            <person name="Cordaux R."/>
        </authorList>
    </citation>
    <scope>NUCLEOTIDE SEQUENCE [LARGE SCALE GENOMIC DNA]</scope>
    <source>
        <strain evidence="9">ANa2</strain>
        <tissue evidence="9">Whole body excluding digestive tract and cuticle</tissue>
    </source>
</reference>
<gene>
    <name evidence="9" type="primary">nas-4_0</name>
    <name evidence="9" type="ORF">Anas_10209</name>
</gene>
<dbReference type="PROSITE" id="PS51864">
    <property type="entry name" value="ASTACIN"/>
    <property type="match status" value="1"/>
</dbReference>
<keyword evidence="4 6" id="KW-0862">Zinc</keyword>
<feature type="binding site" evidence="6">
    <location>
        <position position="62"/>
    </location>
    <ligand>
        <name>Zn(2+)</name>
        <dbReference type="ChEBI" id="CHEBI:29105"/>
        <note>catalytic</note>
    </ligand>
</feature>
<sequence length="166" mass="19833">MAGFHLLSPYFLVSLKELYSKQRECSSDIGRRKNRQEVDLAQFCLDRGTILHELNHVVGFEHEHVRPDRDQYIEVIWDNFTSEEFKKEMYIVKDRKRWSVFNESYDLYSLMHYGPYAYGNGKITIRARDSYFQNIIGQGKGFSAKDIRKIRKMYNCLPDRPQDVIY</sequence>
<evidence type="ECO:0000313" key="9">
    <source>
        <dbReference type="EMBL" id="KAB7504055.1"/>
    </source>
</evidence>
<organism evidence="9 10">
    <name type="scientific">Armadillidium nasatum</name>
    <dbReference type="NCBI Taxonomy" id="96803"/>
    <lineage>
        <taxon>Eukaryota</taxon>
        <taxon>Metazoa</taxon>
        <taxon>Ecdysozoa</taxon>
        <taxon>Arthropoda</taxon>
        <taxon>Crustacea</taxon>
        <taxon>Multicrustacea</taxon>
        <taxon>Malacostraca</taxon>
        <taxon>Eumalacostraca</taxon>
        <taxon>Peracarida</taxon>
        <taxon>Isopoda</taxon>
        <taxon>Oniscidea</taxon>
        <taxon>Crinocheta</taxon>
        <taxon>Armadillidiidae</taxon>
        <taxon>Armadillidium</taxon>
    </lineage>
</organism>
<dbReference type="EC" id="3.4.24.-" evidence="7"/>
<comment type="caution">
    <text evidence="6">Lacks conserved residue(s) required for the propagation of feature annotation.</text>
</comment>
<evidence type="ECO:0000256" key="4">
    <source>
        <dbReference type="ARBA" id="ARBA00022833"/>
    </source>
</evidence>
<comment type="caution">
    <text evidence="9">The sequence shown here is derived from an EMBL/GenBank/DDBJ whole genome shotgun (WGS) entry which is preliminary data.</text>
</comment>